<evidence type="ECO:0000256" key="2">
    <source>
        <dbReference type="SAM" id="SignalP"/>
    </source>
</evidence>
<feature type="compositionally biased region" description="Basic and acidic residues" evidence="1">
    <location>
        <begin position="1083"/>
        <end position="1102"/>
    </location>
</feature>
<feature type="compositionally biased region" description="Polar residues" evidence="1">
    <location>
        <begin position="251"/>
        <end position="268"/>
    </location>
</feature>
<feature type="region of interest" description="Disordered" evidence="1">
    <location>
        <begin position="1076"/>
        <end position="1109"/>
    </location>
</feature>
<feature type="region of interest" description="Disordered" evidence="1">
    <location>
        <begin position="156"/>
        <end position="391"/>
    </location>
</feature>
<protein>
    <recommendedName>
        <fullName evidence="5">Signal peptide containing protein</fullName>
    </recommendedName>
</protein>
<feature type="compositionally biased region" description="Polar residues" evidence="1">
    <location>
        <begin position="709"/>
        <end position="745"/>
    </location>
</feature>
<feature type="compositionally biased region" description="Polar residues" evidence="1">
    <location>
        <begin position="530"/>
        <end position="549"/>
    </location>
</feature>
<evidence type="ECO:0000313" key="4">
    <source>
        <dbReference type="Proteomes" id="UP000031512"/>
    </source>
</evidence>
<feature type="compositionally biased region" description="Polar residues" evidence="1">
    <location>
        <begin position="382"/>
        <end position="391"/>
    </location>
</feature>
<dbReference type="RefSeq" id="XP_004832006.1">
    <property type="nucleotide sequence ID" value="XM_004831949.1"/>
</dbReference>
<dbReference type="KEGG" id="beq:BEWA_050220"/>
<feature type="compositionally biased region" description="Polar residues" evidence="1">
    <location>
        <begin position="355"/>
        <end position="367"/>
    </location>
</feature>
<accession>L1LBA8</accession>
<feature type="compositionally biased region" description="Polar residues" evidence="1">
    <location>
        <begin position="765"/>
        <end position="785"/>
    </location>
</feature>
<organism evidence="3 4">
    <name type="scientific">Theileria equi strain WA</name>
    <dbReference type="NCBI Taxonomy" id="1537102"/>
    <lineage>
        <taxon>Eukaryota</taxon>
        <taxon>Sar</taxon>
        <taxon>Alveolata</taxon>
        <taxon>Apicomplexa</taxon>
        <taxon>Aconoidasida</taxon>
        <taxon>Piroplasmida</taxon>
        <taxon>Theileriidae</taxon>
        <taxon>Theileria</taxon>
    </lineage>
</organism>
<feature type="chain" id="PRO_5003953011" description="Signal peptide containing protein" evidence="2">
    <location>
        <begin position="19"/>
        <end position="1343"/>
    </location>
</feature>
<dbReference type="GeneID" id="15804985"/>
<feature type="compositionally biased region" description="Basic and acidic residues" evidence="1">
    <location>
        <begin position="632"/>
        <end position="641"/>
    </location>
</feature>
<reference evidence="3 4" key="1">
    <citation type="journal article" date="2012" name="BMC Genomics">
        <title>Comparative genomic analysis and phylogenetic position of Theileria equi.</title>
        <authorList>
            <person name="Kappmeyer L.S."/>
            <person name="Thiagarajan M."/>
            <person name="Herndon D.R."/>
            <person name="Ramsay J.D."/>
            <person name="Caler E."/>
            <person name="Djikeng A."/>
            <person name="Gillespie J.J."/>
            <person name="Lau A.O."/>
            <person name="Roalson E.H."/>
            <person name="Silva J.C."/>
            <person name="Silva M.G."/>
            <person name="Suarez C.E."/>
            <person name="Ueti M.W."/>
            <person name="Nene V.M."/>
            <person name="Mealey R.H."/>
            <person name="Knowles D.P."/>
            <person name="Brayton K.A."/>
        </authorList>
    </citation>
    <scope>NUCLEOTIDE SEQUENCE [LARGE SCALE GENOMIC DNA]</scope>
    <source>
        <strain evidence="3 4">WA</strain>
    </source>
</reference>
<evidence type="ECO:0008006" key="5">
    <source>
        <dbReference type="Google" id="ProtNLM"/>
    </source>
</evidence>
<feature type="compositionally biased region" description="Polar residues" evidence="1">
    <location>
        <begin position="559"/>
        <end position="577"/>
    </location>
</feature>
<comment type="caution">
    <text evidence="3">The sequence shown here is derived from an EMBL/GenBank/DDBJ whole genome shotgun (WGS) entry which is preliminary data.</text>
</comment>
<name>L1LBA8_THEEQ</name>
<sequence length="1343" mass="147368">MNVLAVLYTVSLLDLCNCGELSSLRKGVVDVPLDLSSPDPSLARYYESAVDGVTYYSYFPKILLFNKVVDGGATLWEAKGEERCDVLFTSVGDRTRVILHVWVKGLPSKMLYYEKVDGEWKLVTVRVKGVPESEKVVSPKEHAELNFANLGCPLGGSSGSEAKPKVTLPPTESNNNGEDANENKVEGGTPDDEEESGESQPKEVDKEEPDQQSTDNAAGPVTDVSLESGDIHYESSPSTAAEPSPTEDTEQTAVSSSDPVDQQPTEVSELQEPEPLQSTESPQEVAYQQSEAPLEDPKPVSNEEESSNEQEELGDLDDQDSGETLVEEVQPEVAPAESPEDDEPGNGSEKEFGDSESTGYESSDNNLPETKVEEPEEPTKPANSSLSKVDSTLFNVEEGEDNGFKVLKLTVKNGSTVKELKYDGKEIWSSGIFGSPCSSAVIYMNGDRPTLAVLVTRDKNNKQSKVYRYHNGKKWKKGREGTHKTRLKELQDAAKEKESTETVGDNVEEKARPANKPGDVPARRDPVKTVQHTPQEASSSSVKFSRENPTTPPQHSIVPPSQSTPAEESPVTHNSVSSEHHEAKPEGAISQDNEEEPETPTRNDKVHSETLVGEEHAYEVNAETIETPTAESSKDHLRGDPRPSQPAVQPTSLSDLKSKIDSSLFDVKDGQENGFKVLKLKAKDDAKPNKLTFAGKDVWKAQNAVDVQASDTQQLNSTGRANPNQGTLSEDLQQSTVSSALTATAQGGLPPDAPQSEVGEGTPKDNGTSKPVTDESQVPQPSGQSGLVLDLASPDEANLDVHTETKSEVTVKYHYPKDTSKDTSKITTVVDGEKEVWKGVDKEHALSVLVYYAKGDSSLITIGISKGSGSKLDFKHFEKVGGEWVSIDKEDYDKKLKDLKSESLTLTLCRQYYSFCYEGTCPETTLVTLNLANPNKADINVNIKEENGVSVKEHFPNRGHHISSVMDGGATLWTCGTGETSGLVTSYTKGEYALLFVGIKKGDNFGSKLFKKADGNWNEISLEEFKKAKEMMETPVESTEHDLQEINPSHPIEDTHTDNLRGFQDKEGSSVKVLVETTSDDVEEKKERADKPVESQTPKEEVPPSDGQMGEVMDLASIYQDNSLSFDYSFSGNAVQLIVPKKGVSVTKLMNDTEEVYTLFSGQTFDHARVYLNKDKKPELVLLVTTSSGASKETYFELQNGKWVSCNDKDAKMLSLVVITQWKSDFEIDLSASKDTDKCTIFEEELLGITTNSYFPKPGHVAKKVKYDGQEVWSGGFNDRCLSCIIRKRGDKELLEMIVVEASSRRYKYFEKTADGEWKKVDKGKFLDKLKVITEGSTLHPSQ</sequence>
<feature type="compositionally biased region" description="Basic and acidic residues" evidence="1">
    <location>
        <begin position="370"/>
        <end position="379"/>
    </location>
</feature>
<dbReference type="Pfam" id="PF04385">
    <property type="entry name" value="FAINT"/>
    <property type="match status" value="1"/>
</dbReference>
<feature type="region of interest" description="Disordered" evidence="1">
    <location>
        <begin position="1039"/>
        <end position="1059"/>
    </location>
</feature>
<feature type="compositionally biased region" description="Basic and acidic residues" evidence="1">
    <location>
        <begin position="599"/>
        <end position="618"/>
    </location>
</feature>
<feature type="signal peptide" evidence="2">
    <location>
        <begin position="1"/>
        <end position="18"/>
    </location>
</feature>
<evidence type="ECO:0000256" key="1">
    <source>
        <dbReference type="SAM" id="MobiDB-lite"/>
    </source>
</evidence>
<dbReference type="Proteomes" id="UP000031512">
    <property type="component" value="Unassembled WGS sequence"/>
</dbReference>
<gene>
    <name evidence="3" type="ORF">BEWA_050220</name>
</gene>
<dbReference type="EMBL" id="ACOU01000007">
    <property type="protein sequence ID" value="EKX72554.1"/>
    <property type="molecule type" value="Genomic_DNA"/>
</dbReference>
<feature type="compositionally biased region" description="Acidic residues" evidence="1">
    <location>
        <begin position="302"/>
        <end position="330"/>
    </location>
</feature>
<evidence type="ECO:0000313" key="3">
    <source>
        <dbReference type="EMBL" id="EKX72554.1"/>
    </source>
</evidence>
<keyword evidence="2" id="KW-0732">Signal</keyword>
<feature type="compositionally biased region" description="Low complexity" evidence="1">
    <location>
        <begin position="234"/>
        <end position="244"/>
    </location>
</feature>
<proteinExistence type="predicted"/>
<feature type="compositionally biased region" description="Basic and acidic residues" evidence="1">
    <location>
        <begin position="491"/>
        <end position="500"/>
    </location>
</feature>
<feature type="region of interest" description="Disordered" evidence="1">
    <location>
        <begin position="491"/>
        <end position="656"/>
    </location>
</feature>
<dbReference type="VEuPathDB" id="PiroplasmaDB:BEWA_050220"/>
<keyword evidence="4" id="KW-1185">Reference proteome</keyword>
<dbReference type="InterPro" id="IPR007480">
    <property type="entry name" value="DUF529"/>
</dbReference>
<feature type="compositionally biased region" description="Polar residues" evidence="1">
    <location>
        <begin position="276"/>
        <end position="291"/>
    </location>
</feature>
<feature type="region of interest" description="Disordered" evidence="1">
    <location>
        <begin position="708"/>
        <end position="788"/>
    </location>
</feature>